<dbReference type="NCBIfam" id="TIGR01845">
    <property type="entry name" value="outer_NodT"/>
    <property type="match status" value="1"/>
</dbReference>
<dbReference type="Gene3D" id="2.20.200.10">
    <property type="entry name" value="Outer membrane efflux proteins (OEP)"/>
    <property type="match status" value="1"/>
</dbReference>
<reference evidence="4 5" key="1">
    <citation type="submission" date="2019-12" db="EMBL/GenBank/DDBJ databases">
        <title>Genomic-based taxomic classification of the family Erythrobacteraceae.</title>
        <authorList>
            <person name="Xu L."/>
        </authorList>
    </citation>
    <scope>NUCLEOTIDE SEQUENCE [LARGE SCALE GENOMIC DNA]</scope>
    <source>
        <strain evidence="4 5">LMG 29518</strain>
    </source>
</reference>
<dbReference type="EMBL" id="WTYT01000006">
    <property type="protein sequence ID" value="MXO66815.1"/>
    <property type="molecule type" value="Genomic_DNA"/>
</dbReference>
<dbReference type="OrthoDB" id="7181739at2"/>
<dbReference type="RefSeq" id="WP_160737256.1">
    <property type="nucleotide sequence ID" value="NZ_WTYT01000006.1"/>
</dbReference>
<accession>A0A6I4TAN3</accession>
<comment type="caution">
    <text evidence="4">The sequence shown here is derived from an EMBL/GenBank/DDBJ whole genome shotgun (WGS) entry which is preliminary data.</text>
</comment>
<comment type="subcellular location">
    <subcellularLocation>
        <location evidence="2">Cell membrane</location>
        <topology evidence="2">Lipid-anchor</topology>
    </subcellularLocation>
</comment>
<dbReference type="GO" id="GO:0005886">
    <property type="term" value="C:plasma membrane"/>
    <property type="evidence" value="ECO:0007669"/>
    <property type="project" value="UniProtKB-SubCell"/>
</dbReference>
<feature type="region of interest" description="Disordered" evidence="3">
    <location>
        <begin position="119"/>
        <end position="141"/>
    </location>
</feature>
<dbReference type="Gene3D" id="1.20.1600.10">
    <property type="entry name" value="Outer membrane efflux proteins (OEP)"/>
    <property type="match status" value="1"/>
</dbReference>
<evidence type="ECO:0000256" key="2">
    <source>
        <dbReference type="RuleBase" id="RU362097"/>
    </source>
</evidence>
<evidence type="ECO:0000256" key="3">
    <source>
        <dbReference type="SAM" id="MobiDB-lite"/>
    </source>
</evidence>
<keyword evidence="2" id="KW-0472">Membrane</keyword>
<proteinExistence type="inferred from homology"/>
<evidence type="ECO:0000313" key="4">
    <source>
        <dbReference type="EMBL" id="MXO66815.1"/>
    </source>
</evidence>
<name>A0A6I4TAN3_9SPHN</name>
<dbReference type="Proteomes" id="UP000438476">
    <property type="component" value="Unassembled WGS sequence"/>
</dbReference>
<dbReference type="InterPro" id="IPR010131">
    <property type="entry name" value="MdtP/NodT-like"/>
</dbReference>
<keyword evidence="2" id="KW-0564">Palmitate</keyword>
<feature type="signal peptide" evidence="2">
    <location>
        <begin position="1"/>
        <end position="23"/>
    </location>
</feature>
<dbReference type="AlphaFoldDB" id="A0A6I4TAN3"/>
<keyword evidence="2" id="KW-0449">Lipoprotein</keyword>
<dbReference type="PANTHER" id="PTHR30203">
    <property type="entry name" value="OUTER MEMBRANE CATION EFFLUX PROTEIN"/>
    <property type="match status" value="1"/>
</dbReference>
<comment type="similarity">
    <text evidence="1 2">Belongs to the outer membrane factor (OMF) (TC 1.B.17) family.</text>
</comment>
<keyword evidence="2" id="KW-1134">Transmembrane beta strand</keyword>
<dbReference type="InterPro" id="IPR003423">
    <property type="entry name" value="OMP_efflux"/>
</dbReference>
<dbReference type="Pfam" id="PF02321">
    <property type="entry name" value="OEP"/>
    <property type="match status" value="2"/>
</dbReference>
<sequence length="493" mass="52010">MRKLFIPAACLALGACTMGPDYAGAPRVLPAAPEGSSSFVRGDDIAQTQPGLANWWEALGDPVLNRLEQAALDGSPDLAVARARLDQARGALQLDRADGLPSVGAQAAYAHLRIPGLGLGTEEDAGTPPQGGEADAGDNGSQSANIYNLGLTTNWELDLFGGRARTVEAARAELGAAEASAADARLSLTTAVAQAYVNLRQRQTDIARADQTNAMNLQLVSLMEQRYSSGTASRIDVERLRTQYESSSAQATSLKSDMEAAANALAILTGQVPGTIDGWVDQVEDAPLPPAKVAVGDPETLLKRRPDIRAAERKLAASNARIGVAEAAKFPSLSFLGLLGLGGTEPGDLFKLDDFTAIAAPQLKWSVLDFGRNNARVLQSEAGRDLAEAQYRQTVLNALREVEDALSSYTYARKAVAGLARARASAAENVDLTEQRYRGGIVSLADVIMARRQLIASEESLSRAKASLTSDFITLQKALGLGWSDAEAGNSIQ</sequence>
<gene>
    <name evidence="4" type="ORF">GRI91_13700</name>
</gene>
<dbReference type="PANTHER" id="PTHR30203:SF25">
    <property type="entry name" value="OUTER MEMBRANE PROTEIN-RELATED"/>
    <property type="match status" value="1"/>
</dbReference>
<dbReference type="PROSITE" id="PS51257">
    <property type="entry name" value="PROKAR_LIPOPROTEIN"/>
    <property type="match status" value="1"/>
</dbReference>
<dbReference type="SUPFAM" id="SSF56954">
    <property type="entry name" value="Outer membrane efflux proteins (OEP)"/>
    <property type="match status" value="1"/>
</dbReference>
<dbReference type="GO" id="GO:0015562">
    <property type="term" value="F:efflux transmembrane transporter activity"/>
    <property type="evidence" value="ECO:0007669"/>
    <property type="project" value="InterPro"/>
</dbReference>
<keyword evidence="5" id="KW-1185">Reference proteome</keyword>
<feature type="chain" id="PRO_5026371873" evidence="2">
    <location>
        <begin position="24"/>
        <end position="493"/>
    </location>
</feature>
<protein>
    <submittedName>
        <fullName evidence="4">Efflux transporter outer membrane subunit</fullName>
    </submittedName>
</protein>
<evidence type="ECO:0000256" key="1">
    <source>
        <dbReference type="ARBA" id="ARBA00007613"/>
    </source>
</evidence>
<keyword evidence="2" id="KW-0732">Signal</keyword>
<keyword evidence="2" id="KW-0812">Transmembrane</keyword>
<organism evidence="4 5">
    <name type="scientific">Altericroceibacterium endophyticum</name>
    <dbReference type="NCBI Taxonomy" id="1808508"/>
    <lineage>
        <taxon>Bacteria</taxon>
        <taxon>Pseudomonadati</taxon>
        <taxon>Pseudomonadota</taxon>
        <taxon>Alphaproteobacteria</taxon>
        <taxon>Sphingomonadales</taxon>
        <taxon>Erythrobacteraceae</taxon>
        <taxon>Altericroceibacterium</taxon>
    </lineage>
</organism>
<evidence type="ECO:0000313" key="5">
    <source>
        <dbReference type="Proteomes" id="UP000438476"/>
    </source>
</evidence>